<dbReference type="Pfam" id="PF13920">
    <property type="entry name" value="zf-C3HC4_3"/>
    <property type="match status" value="1"/>
</dbReference>
<comment type="caution">
    <text evidence="8">The sequence shown here is derived from an EMBL/GenBank/DDBJ whole genome shotgun (WGS) entry which is preliminary data.</text>
</comment>
<evidence type="ECO:0000256" key="1">
    <source>
        <dbReference type="ARBA" id="ARBA00006672"/>
    </source>
</evidence>
<keyword evidence="9" id="KW-1185">Reference proteome</keyword>
<dbReference type="GO" id="GO:0008270">
    <property type="term" value="F:zinc ion binding"/>
    <property type="evidence" value="ECO:0007669"/>
    <property type="project" value="UniProtKB-KW"/>
</dbReference>
<dbReference type="InterPro" id="IPR011029">
    <property type="entry name" value="DEATH-like_dom_sf"/>
</dbReference>
<dbReference type="Gene3D" id="1.10.1170.10">
    <property type="entry name" value="Inhibitor Of Apoptosis Protein (2mihbC-IAP-1), Chain A"/>
    <property type="match status" value="2"/>
</dbReference>
<dbReference type="GO" id="GO:0043066">
    <property type="term" value="P:negative regulation of apoptotic process"/>
    <property type="evidence" value="ECO:0007669"/>
    <property type="project" value="TreeGrafter"/>
</dbReference>
<feature type="compositionally biased region" description="Polar residues" evidence="6">
    <location>
        <begin position="261"/>
        <end position="276"/>
    </location>
</feature>
<keyword evidence="4" id="KW-0862">Zinc</keyword>
<dbReference type="EMBL" id="PZQS01000006">
    <property type="protein sequence ID" value="PVD28773.1"/>
    <property type="molecule type" value="Genomic_DNA"/>
</dbReference>
<dbReference type="InterPro" id="IPR001841">
    <property type="entry name" value="Znf_RING"/>
</dbReference>
<dbReference type="Gene3D" id="1.10.533.10">
    <property type="entry name" value="Death Domain, Fas"/>
    <property type="match status" value="1"/>
</dbReference>
<keyword evidence="3 5" id="KW-0863">Zinc-finger</keyword>
<evidence type="ECO:0000313" key="8">
    <source>
        <dbReference type="EMBL" id="PVD28773.1"/>
    </source>
</evidence>
<feature type="compositionally biased region" description="Low complexity" evidence="6">
    <location>
        <begin position="459"/>
        <end position="475"/>
    </location>
</feature>
<dbReference type="AlphaFoldDB" id="A0A2T7P5V6"/>
<feature type="compositionally biased region" description="Basic and acidic residues" evidence="6">
    <location>
        <begin position="552"/>
        <end position="567"/>
    </location>
</feature>
<dbReference type="InterPro" id="IPR050784">
    <property type="entry name" value="IAP"/>
</dbReference>
<protein>
    <recommendedName>
        <fullName evidence="7">RING-type domain-containing protein</fullName>
    </recommendedName>
</protein>
<dbReference type="InterPro" id="IPR001370">
    <property type="entry name" value="BIR_rpt"/>
</dbReference>
<evidence type="ECO:0000313" key="9">
    <source>
        <dbReference type="Proteomes" id="UP000245119"/>
    </source>
</evidence>
<feature type="region of interest" description="Disordered" evidence="6">
    <location>
        <begin position="442"/>
        <end position="501"/>
    </location>
</feature>
<dbReference type="GO" id="GO:0005737">
    <property type="term" value="C:cytoplasm"/>
    <property type="evidence" value="ECO:0007669"/>
    <property type="project" value="TreeGrafter"/>
</dbReference>
<dbReference type="PANTHER" id="PTHR10044:SF139">
    <property type="entry name" value="DEATH-ASSOCIATED INHIBITOR OF APOPTOSIS 2"/>
    <property type="match status" value="1"/>
</dbReference>
<evidence type="ECO:0000256" key="6">
    <source>
        <dbReference type="SAM" id="MobiDB-lite"/>
    </source>
</evidence>
<feature type="region of interest" description="Disordered" evidence="6">
    <location>
        <begin position="253"/>
        <end position="276"/>
    </location>
</feature>
<evidence type="ECO:0000256" key="3">
    <source>
        <dbReference type="ARBA" id="ARBA00022771"/>
    </source>
</evidence>
<evidence type="ECO:0000256" key="2">
    <source>
        <dbReference type="ARBA" id="ARBA00022723"/>
    </source>
</evidence>
<dbReference type="STRING" id="400727.A0A2T7P5V6"/>
<dbReference type="GO" id="GO:0043027">
    <property type="term" value="F:cysteine-type endopeptidase inhibitor activity involved in apoptotic process"/>
    <property type="evidence" value="ECO:0007669"/>
    <property type="project" value="TreeGrafter"/>
</dbReference>
<accession>A0A2T7P5V6</accession>
<dbReference type="FunFam" id="1.10.1170.10:FF:000002">
    <property type="entry name" value="Baculoviral IAP repeat containing 7"/>
    <property type="match status" value="1"/>
</dbReference>
<comment type="similarity">
    <text evidence="1">Belongs to the IAP family.</text>
</comment>
<keyword evidence="2" id="KW-0479">Metal-binding</keyword>
<dbReference type="GO" id="GO:0051726">
    <property type="term" value="P:regulation of cell cycle"/>
    <property type="evidence" value="ECO:0007669"/>
    <property type="project" value="TreeGrafter"/>
</dbReference>
<dbReference type="Proteomes" id="UP000245119">
    <property type="component" value="Linkage Group LG6"/>
</dbReference>
<proteinExistence type="inferred from homology"/>
<gene>
    <name evidence="8" type="ORF">C0Q70_11368</name>
</gene>
<dbReference type="GO" id="GO:0061630">
    <property type="term" value="F:ubiquitin protein ligase activity"/>
    <property type="evidence" value="ECO:0007669"/>
    <property type="project" value="TreeGrafter"/>
</dbReference>
<name>A0A2T7P5V6_POMCA</name>
<dbReference type="PROSITE" id="PS50143">
    <property type="entry name" value="BIR_REPEAT_2"/>
    <property type="match status" value="1"/>
</dbReference>
<feature type="compositionally biased region" description="Polar residues" evidence="6">
    <location>
        <begin position="476"/>
        <end position="493"/>
    </location>
</feature>
<feature type="domain" description="RING-type" evidence="7">
    <location>
        <begin position="599"/>
        <end position="634"/>
    </location>
</feature>
<feature type="region of interest" description="Disordered" evidence="6">
    <location>
        <begin position="552"/>
        <end position="571"/>
    </location>
</feature>
<reference evidence="8 9" key="1">
    <citation type="submission" date="2018-04" db="EMBL/GenBank/DDBJ databases">
        <title>The genome of golden apple snail Pomacea canaliculata provides insight into stress tolerance and invasive adaptation.</title>
        <authorList>
            <person name="Liu C."/>
            <person name="Liu B."/>
            <person name="Ren Y."/>
            <person name="Zhang Y."/>
            <person name="Wang H."/>
            <person name="Li S."/>
            <person name="Jiang F."/>
            <person name="Yin L."/>
            <person name="Zhang G."/>
            <person name="Qian W."/>
            <person name="Fan W."/>
        </authorList>
    </citation>
    <scope>NUCLEOTIDE SEQUENCE [LARGE SCALE GENOMIC DNA]</scope>
    <source>
        <strain evidence="8">SZHN2017</strain>
        <tissue evidence="8">Muscle</tissue>
    </source>
</reference>
<evidence type="ECO:0000256" key="5">
    <source>
        <dbReference type="PROSITE-ProRule" id="PRU00175"/>
    </source>
</evidence>
<dbReference type="PANTHER" id="PTHR10044">
    <property type="entry name" value="INHIBITOR OF APOPTOSIS"/>
    <property type="match status" value="1"/>
</dbReference>
<organism evidence="8 9">
    <name type="scientific">Pomacea canaliculata</name>
    <name type="common">Golden apple snail</name>
    <dbReference type="NCBI Taxonomy" id="400727"/>
    <lineage>
        <taxon>Eukaryota</taxon>
        <taxon>Metazoa</taxon>
        <taxon>Spiralia</taxon>
        <taxon>Lophotrochozoa</taxon>
        <taxon>Mollusca</taxon>
        <taxon>Gastropoda</taxon>
        <taxon>Caenogastropoda</taxon>
        <taxon>Architaenioglossa</taxon>
        <taxon>Ampullarioidea</taxon>
        <taxon>Ampullariidae</taxon>
        <taxon>Pomacea</taxon>
    </lineage>
</organism>
<dbReference type="GO" id="GO:0005634">
    <property type="term" value="C:nucleus"/>
    <property type="evidence" value="ECO:0007669"/>
    <property type="project" value="TreeGrafter"/>
</dbReference>
<dbReference type="PROSITE" id="PS50089">
    <property type="entry name" value="ZF_RING_2"/>
    <property type="match status" value="1"/>
</dbReference>
<evidence type="ECO:0000259" key="7">
    <source>
        <dbReference type="PROSITE" id="PS50089"/>
    </source>
</evidence>
<dbReference type="OrthoDB" id="10251804at2759"/>
<sequence length="646" mass="71235">MFESRVLADMSQSLRAVSPSRQEGPCTENMLPLSPSLPTAKFANSLQLHENTLDFKRTNDNTGHVHFSPTYMKRLFDPLPMATQLKSLKFIDYENAVPLSLFNKYKNVSCVKSISDPINKIPVSKELSRFWRLDFSQYSQPNHVYTVFPATVNSSLTSELGRLASLASLPSSCTAFRIPLAKAGFYYDVNNTSRNPDNLHELVCFSCRVTCSRWDTDSSGTFSSMSSGIGSSISSSYTSDVASARSSSLLSSVSSTSGSFQETSLPLSLPTGRTSDNHSSFSDLATDCAAIAPTSRPQVTIGTYPSNVTAGGRRLEGQRHVGDYLDYRPVLSMDIAVYPQFSTCQSRLTTYRNWPLTHFFDPQTLVTLGFFYAGYARLHTMLLLWCWLEILGSLVMTSHPSTSGGAPIADSPWLPGADDLWRMSLHEFRSVAEIPGNEVVDSAHERQEPPLHLGNQLTPPTNRSSSARASRTSPTLLDNSNRTSPSYANNTIVSSSHSTGSAASSLLPNILDKMRDMGFPSDLVETALTEVELTEMDANTLVEKIVELQQRSESDSVHGEHDCRTDMQTDGDTSFLSEEINQIRRLREENARLKARRLCRTCKTSMVGMIFLPCGHVVSCSECGAKTRHCTLCNELIRATANVFLS</sequence>
<dbReference type="SUPFAM" id="SSF57924">
    <property type="entry name" value="Inhibitor of apoptosis (IAP) repeat"/>
    <property type="match status" value="2"/>
</dbReference>
<evidence type="ECO:0000256" key="4">
    <source>
        <dbReference type="ARBA" id="ARBA00022833"/>
    </source>
</evidence>
<dbReference type="GO" id="GO:0031398">
    <property type="term" value="P:positive regulation of protein ubiquitination"/>
    <property type="evidence" value="ECO:0007669"/>
    <property type="project" value="TreeGrafter"/>
</dbReference>